<keyword evidence="1" id="KW-0560">Oxidoreductase</keyword>
<dbReference type="Proteomes" id="UP001150925">
    <property type="component" value="Unassembled WGS sequence"/>
</dbReference>
<dbReference type="SMART" id="SM00829">
    <property type="entry name" value="PKS_ER"/>
    <property type="match status" value="1"/>
</dbReference>
<dbReference type="PANTHER" id="PTHR43205:SF7">
    <property type="entry name" value="PROSTAGLANDIN REDUCTASE 1"/>
    <property type="match status" value="1"/>
</dbReference>
<dbReference type="Pfam" id="PF00107">
    <property type="entry name" value="ADH_zinc_N"/>
    <property type="match status" value="1"/>
</dbReference>
<name>A0A9W8AWU1_9FUNG</name>
<reference evidence="3" key="1">
    <citation type="submission" date="2022-07" db="EMBL/GenBank/DDBJ databases">
        <title>Phylogenomic reconstructions and comparative analyses of Kickxellomycotina fungi.</title>
        <authorList>
            <person name="Reynolds N.K."/>
            <person name="Stajich J.E."/>
            <person name="Barry K."/>
            <person name="Grigoriev I.V."/>
            <person name="Crous P."/>
            <person name="Smith M.E."/>
        </authorList>
    </citation>
    <scope>NUCLEOTIDE SEQUENCE</scope>
    <source>
        <strain evidence="3">RSA 1196</strain>
    </source>
</reference>
<dbReference type="InterPro" id="IPR036291">
    <property type="entry name" value="NAD(P)-bd_dom_sf"/>
</dbReference>
<dbReference type="AlphaFoldDB" id="A0A9W8AWU1"/>
<evidence type="ECO:0000256" key="1">
    <source>
        <dbReference type="ARBA" id="ARBA00023002"/>
    </source>
</evidence>
<dbReference type="InterPro" id="IPR020843">
    <property type="entry name" value="ER"/>
</dbReference>
<proteinExistence type="predicted"/>
<gene>
    <name evidence="3" type="ORF">IWQ62_000012</name>
</gene>
<keyword evidence="4" id="KW-1185">Reference proteome</keyword>
<dbReference type="SUPFAM" id="SSF51735">
    <property type="entry name" value="NAD(P)-binding Rossmann-fold domains"/>
    <property type="match status" value="1"/>
</dbReference>
<dbReference type="SUPFAM" id="SSF50129">
    <property type="entry name" value="GroES-like"/>
    <property type="match status" value="1"/>
</dbReference>
<dbReference type="Gene3D" id="3.40.50.720">
    <property type="entry name" value="NAD(P)-binding Rossmann-like Domain"/>
    <property type="match status" value="1"/>
</dbReference>
<feature type="domain" description="Enoyl reductase (ER)" evidence="2">
    <location>
        <begin position="17"/>
        <end position="346"/>
    </location>
</feature>
<evidence type="ECO:0000313" key="4">
    <source>
        <dbReference type="Proteomes" id="UP001150925"/>
    </source>
</evidence>
<evidence type="ECO:0000313" key="3">
    <source>
        <dbReference type="EMBL" id="KAJ1970285.1"/>
    </source>
</evidence>
<comment type="caution">
    <text evidence="3">The sequence shown here is derived from an EMBL/GenBank/DDBJ whole genome shotgun (WGS) entry which is preliminary data.</text>
</comment>
<dbReference type="InterPro" id="IPR041694">
    <property type="entry name" value="ADH_N_2"/>
</dbReference>
<dbReference type="EMBL" id="JANBPY010000001">
    <property type="protein sequence ID" value="KAJ1970285.1"/>
    <property type="molecule type" value="Genomic_DNA"/>
</dbReference>
<dbReference type="OrthoDB" id="809632at2759"/>
<dbReference type="Pfam" id="PF16884">
    <property type="entry name" value="ADH_N_2"/>
    <property type="match status" value="1"/>
</dbReference>
<dbReference type="PANTHER" id="PTHR43205">
    <property type="entry name" value="PROSTAGLANDIN REDUCTASE"/>
    <property type="match status" value="1"/>
</dbReference>
<dbReference type="GO" id="GO:0016628">
    <property type="term" value="F:oxidoreductase activity, acting on the CH-CH group of donors, NAD or NADP as acceptor"/>
    <property type="evidence" value="ECO:0007669"/>
    <property type="project" value="InterPro"/>
</dbReference>
<dbReference type="InterPro" id="IPR045010">
    <property type="entry name" value="MDR_fam"/>
</dbReference>
<dbReference type="Gene3D" id="3.90.180.10">
    <property type="entry name" value="Medium-chain alcohol dehydrogenases, catalytic domain"/>
    <property type="match status" value="1"/>
</dbReference>
<dbReference type="CDD" id="cd05288">
    <property type="entry name" value="PGDH"/>
    <property type="match status" value="1"/>
</dbReference>
<protein>
    <recommendedName>
        <fullName evidence="2">Enoyl reductase (ER) domain-containing protein</fullName>
    </recommendedName>
</protein>
<accession>A0A9W8AWU1</accession>
<dbReference type="InterPro" id="IPR011032">
    <property type="entry name" value="GroES-like_sf"/>
</dbReference>
<sequence length="348" mass="38398">MAVESIQILLKEPQASGSLSAKNFDVVENAPIPQESDLRDQEILVKVLYLSVDPYMRPRMTCVNQSYVEGFKKGKPINGFGVAEVLASKHPHYQPGDHVTGASIPWTTFSVLNPSNQSLFSKLEGDLAKVPLQWHVGVLSMPSFTGWYGLVKIGQPKPGETLVVSAASGAVGQVVVQLGKAYGLRVVASAGSETKVEYLKKVLKADEVFNYKKVDSISGTLKKLCPKGIDIYFDNVGGEFLDAVLENASLYARIAACGAISQYEKDSQNAYRLKNQYLFFGKRISMKGFLIFDHYKDDYVAFVKDISKRVNDGEFHYKLDVTKGLENGPRAMMKLFEGTNFGKSLIEV</sequence>
<dbReference type="InterPro" id="IPR013149">
    <property type="entry name" value="ADH-like_C"/>
</dbReference>
<dbReference type="FunFam" id="3.40.50.720:FF:000121">
    <property type="entry name" value="Prostaglandin reductase 2"/>
    <property type="match status" value="1"/>
</dbReference>
<evidence type="ECO:0000259" key="2">
    <source>
        <dbReference type="SMART" id="SM00829"/>
    </source>
</evidence>
<organism evidence="3 4">
    <name type="scientific">Dispira parvispora</name>
    <dbReference type="NCBI Taxonomy" id="1520584"/>
    <lineage>
        <taxon>Eukaryota</taxon>
        <taxon>Fungi</taxon>
        <taxon>Fungi incertae sedis</taxon>
        <taxon>Zoopagomycota</taxon>
        <taxon>Kickxellomycotina</taxon>
        <taxon>Dimargaritomycetes</taxon>
        <taxon>Dimargaritales</taxon>
        <taxon>Dimargaritaceae</taxon>
        <taxon>Dispira</taxon>
    </lineage>
</organism>